<dbReference type="KEGG" id="upl:DSM104440_02534"/>
<dbReference type="InterPro" id="IPR012796">
    <property type="entry name" value="Lysidine-tRNA-synth_C"/>
</dbReference>
<dbReference type="InterPro" id="IPR014729">
    <property type="entry name" value="Rossmann-like_a/b/a_fold"/>
</dbReference>
<dbReference type="SUPFAM" id="SSF52402">
    <property type="entry name" value="Adenine nucleotide alpha hydrolases-like"/>
    <property type="match status" value="1"/>
</dbReference>
<comment type="domain">
    <text evidence="8">The N-terminal region contains the highly conserved SGGXDS motif, predicted to be a P-loop motif involved in ATP binding.</text>
</comment>
<sequence>MTVTRHQWGLSPLVLPRGSRVCVGFSGGLDSVVLLDALHEARESSGITLSAIHVHHGLSPNADAWADFCAAFCAARAIPLEVIRVQLDRQSGQGIEAAARDARYAAYATREVDVIALAHHLDDQAETVLLQLLRGTGIKGAAAMPASRTLPGTSIEIVRPLLDMPRDTLLERARARGLEWVEDESNRSSVFDRNFLRNEIVPRLAERFPNWRDALARFARHAADADALLTLLARQDGVRADALPTAALTDPARRANALRAFLHANALPMPGEARLDEMARQLFESRRDARVRIEHGGAALVCHRGEIRLDREPRPEAGWTLDWAGEPELALGEGRGVVRFARAEGEGICEDTTREAGWRFAPRAGGERLRLDAKRPNRALKNLLQESAVPVWQRMRLPLLFHRDQLVWVPGIGIAEAYRCPEGRSGLLPEWFFPPPA</sequence>
<dbReference type="InterPro" id="IPR015262">
    <property type="entry name" value="tRNA_Ile_lys_synt_subst-bd"/>
</dbReference>
<keyword evidence="5 8" id="KW-0547">Nucleotide-binding</keyword>
<dbReference type="GO" id="GO:0006400">
    <property type="term" value="P:tRNA modification"/>
    <property type="evidence" value="ECO:0007669"/>
    <property type="project" value="UniProtKB-UniRule"/>
</dbReference>
<evidence type="ECO:0000256" key="8">
    <source>
        <dbReference type="HAMAP-Rule" id="MF_01161"/>
    </source>
</evidence>
<evidence type="ECO:0000256" key="7">
    <source>
        <dbReference type="ARBA" id="ARBA00048539"/>
    </source>
</evidence>
<dbReference type="PANTHER" id="PTHR43033">
    <property type="entry name" value="TRNA(ILE)-LYSIDINE SYNTHASE-RELATED"/>
    <property type="match status" value="1"/>
</dbReference>
<dbReference type="GO" id="GO:0005524">
    <property type="term" value="F:ATP binding"/>
    <property type="evidence" value="ECO:0007669"/>
    <property type="project" value="UniProtKB-UniRule"/>
</dbReference>
<evidence type="ECO:0000256" key="5">
    <source>
        <dbReference type="ARBA" id="ARBA00022741"/>
    </source>
</evidence>
<comment type="function">
    <text evidence="8">Ligates lysine onto the cytidine present at position 34 of the AUA codon-specific tRNA(Ile) that contains the anticodon CAU, in an ATP-dependent manner. Cytidine is converted to lysidine, thus changing the amino acid specificity of the tRNA from methionine to isoleucine.</text>
</comment>
<comment type="catalytic activity">
    <reaction evidence="7 8">
        <text>cytidine(34) in tRNA(Ile2) + L-lysine + ATP = lysidine(34) in tRNA(Ile2) + AMP + diphosphate + H(+)</text>
        <dbReference type="Rhea" id="RHEA:43744"/>
        <dbReference type="Rhea" id="RHEA-COMP:10625"/>
        <dbReference type="Rhea" id="RHEA-COMP:10670"/>
        <dbReference type="ChEBI" id="CHEBI:15378"/>
        <dbReference type="ChEBI" id="CHEBI:30616"/>
        <dbReference type="ChEBI" id="CHEBI:32551"/>
        <dbReference type="ChEBI" id="CHEBI:33019"/>
        <dbReference type="ChEBI" id="CHEBI:82748"/>
        <dbReference type="ChEBI" id="CHEBI:83665"/>
        <dbReference type="ChEBI" id="CHEBI:456215"/>
        <dbReference type="EC" id="6.3.4.19"/>
    </reaction>
</comment>
<dbReference type="EC" id="6.3.4.19" evidence="8"/>
<comment type="similarity">
    <text evidence="8">Belongs to the tRNA(Ile)-lysidine synthase family.</text>
</comment>
<proteinExistence type="inferred from homology"/>
<dbReference type="GO" id="GO:0005737">
    <property type="term" value="C:cytoplasm"/>
    <property type="evidence" value="ECO:0007669"/>
    <property type="project" value="UniProtKB-SubCell"/>
</dbReference>
<dbReference type="SUPFAM" id="SSF82829">
    <property type="entry name" value="MesJ substrate recognition domain-like"/>
    <property type="match status" value="1"/>
</dbReference>
<dbReference type="InterPro" id="IPR011063">
    <property type="entry name" value="TilS/TtcA_N"/>
</dbReference>
<keyword evidence="11" id="KW-1185">Reference proteome</keyword>
<evidence type="ECO:0000313" key="11">
    <source>
        <dbReference type="Proteomes" id="UP000503096"/>
    </source>
</evidence>
<evidence type="ECO:0000256" key="1">
    <source>
        <dbReference type="ARBA" id="ARBA00004496"/>
    </source>
</evidence>
<evidence type="ECO:0000256" key="6">
    <source>
        <dbReference type="ARBA" id="ARBA00022840"/>
    </source>
</evidence>
<evidence type="ECO:0000256" key="4">
    <source>
        <dbReference type="ARBA" id="ARBA00022694"/>
    </source>
</evidence>
<feature type="binding site" evidence="8">
    <location>
        <begin position="26"/>
        <end position="31"/>
    </location>
    <ligand>
        <name>ATP</name>
        <dbReference type="ChEBI" id="CHEBI:30616"/>
    </ligand>
</feature>
<dbReference type="SMART" id="SM00977">
    <property type="entry name" value="TilS_C"/>
    <property type="match status" value="1"/>
</dbReference>
<protein>
    <recommendedName>
        <fullName evidence="8">tRNA(Ile)-lysidine synthase</fullName>
        <ecNumber evidence="8">6.3.4.19</ecNumber>
    </recommendedName>
    <alternativeName>
        <fullName evidence="8">tRNA(Ile)-2-lysyl-cytidine synthase</fullName>
    </alternativeName>
    <alternativeName>
        <fullName evidence="8">tRNA(Ile)-lysidine synthetase</fullName>
    </alternativeName>
</protein>
<evidence type="ECO:0000256" key="2">
    <source>
        <dbReference type="ARBA" id="ARBA00022490"/>
    </source>
</evidence>
<accession>A0A6M4HA14</accession>
<dbReference type="FunCoup" id="A0A6M4HA14">
    <property type="interactions" value="341"/>
</dbReference>
<dbReference type="SUPFAM" id="SSF56037">
    <property type="entry name" value="PheT/TilS domain"/>
    <property type="match status" value="1"/>
</dbReference>
<dbReference type="GO" id="GO:0032267">
    <property type="term" value="F:tRNA(Ile)-lysidine synthase activity"/>
    <property type="evidence" value="ECO:0007669"/>
    <property type="project" value="UniProtKB-EC"/>
</dbReference>
<dbReference type="HAMAP" id="MF_01161">
    <property type="entry name" value="tRNA_Ile_lys_synt"/>
    <property type="match status" value="1"/>
</dbReference>
<dbReference type="PANTHER" id="PTHR43033:SF1">
    <property type="entry name" value="TRNA(ILE)-LYSIDINE SYNTHASE-RELATED"/>
    <property type="match status" value="1"/>
</dbReference>
<dbReference type="Pfam" id="PF01171">
    <property type="entry name" value="ATP_bind_3"/>
    <property type="match status" value="1"/>
</dbReference>
<dbReference type="InterPro" id="IPR012795">
    <property type="entry name" value="tRNA_Ile_lys_synt_N"/>
</dbReference>
<dbReference type="InParanoid" id="A0A6M4HA14"/>
<organism evidence="10 11">
    <name type="scientific">Usitatibacter palustris</name>
    <dbReference type="NCBI Taxonomy" id="2732487"/>
    <lineage>
        <taxon>Bacteria</taxon>
        <taxon>Pseudomonadati</taxon>
        <taxon>Pseudomonadota</taxon>
        <taxon>Betaproteobacteria</taxon>
        <taxon>Nitrosomonadales</taxon>
        <taxon>Usitatibacteraceae</taxon>
        <taxon>Usitatibacter</taxon>
    </lineage>
</organism>
<dbReference type="AlphaFoldDB" id="A0A6M4HA14"/>
<keyword evidence="2 8" id="KW-0963">Cytoplasm</keyword>
<dbReference type="Pfam" id="PF11734">
    <property type="entry name" value="TilS_C"/>
    <property type="match status" value="1"/>
</dbReference>
<evidence type="ECO:0000259" key="9">
    <source>
        <dbReference type="SMART" id="SM00977"/>
    </source>
</evidence>
<dbReference type="Gene3D" id="1.20.59.20">
    <property type="match status" value="1"/>
</dbReference>
<dbReference type="EMBL" id="CP053073">
    <property type="protein sequence ID" value="QJR15708.1"/>
    <property type="molecule type" value="Genomic_DNA"/>
</dbReference>
<name>A0A6M4HA14_9PROT</name>
<dbReference type="Proteomes" id="UP000503096">
    <property type="component" value="Chromosome"/>
</dbReference>
<feature type="domain" description="Lysidine-tRNA(Ile) synthetase C-terminal" evidence="9">
    <location>
        <begin position="358"/>
        <end position="431"/>
    </location>
</feature>
<keyword evidence="4 8" id="KW-0819">tRNA processing</keyword>
<dbReference type="Gene3D" id="3.40.50.620">
    <property type="entry name" value="HUPs"/>
    <property type="match status" value="1"/>
</dbReference>
<dbReference type="CDD" id="cd01992">
    <property type="entry name" value="TilS_N"/>
    <property type="match status" value="1"/>
</dbReference>
<dbReference type="NCBIfam" id="TIGR02433">
    <property type="entry name" value="lysidine_TilS_C"/>
    <property type="match status" value="1"/>
</dbReference>
<evidence type="ECO:0000256" key="3">
    <source>
        <dbReference type="ARBA" id="ARBA00022598"/>
    </source>
</evidence>
<comment type="subcellular location">
    <subcellularLocation>
        <location evidence="1 8">Cytoplasm</location>
    </subcellularLocation>
</comment>
<reference evidence="10 11" key="1">
    <citation type="submission" date="2020-04" db="EMBL/GenBank/DDBJ databases">
        <title>Usitatibacter rugosus gen. nov., sp. nov. and Usitatibacter palustris sp. nov., novel members of Usitatibacteraceae fam. nov. within the order Nitrosomonadales isolated from soil.</title>
        <authorList>
            <person name="Huber K.J."/>
            <person name="Neumann-Schaal M."/>
            <person name="Geppert A."/>
            <person name="Luckner M."/>
            <person name="Wanner G."/>
            <person name="Overmann J."/>
        </authorList>
    </citation>
    <scope>NUCLEOTIDE SEQUENCE [LARGE SCALE GENOMIC DNA]</scope>
    <source>
        <strain evidence="10 11">Swamp67</strain>
    </source>
</reference>
<keyword evidence="3 8" id="KW-0436">Ligase</keyword>
<keyword evidence="6 8" id="KW-0067">ATP-binding</keyword>
<evidence type="ECO:0000313" key="10">
    <source>
        <dbReference type="EMBL" id="QJR15708.1"/>
    </source>
</evidence>
<dbReference type="InterPro" id="IPR012094">
    <property type="entry name" value="tRNA_Ile_lys_synt"/>
</dbReference>
<gene>
    <name evidence="8 10" type="primary">tilS</name>
    <name evidence="10" type="ORF">DSM104440_02534</name>
</gene>
<dbReference type="NCBIfam" id="TIGR02432">
    <property type="entry name" value="lysidine_TilS_N"/>
    <property type="match status" value="1"/>
</dbReference>
<dbReference type="Pfam" id="PF09179">
    <property type="entry name" value="TilS"/>
    <property type="match status" value="1"/>
</dbReference>